<dbReference type="FunFam" id="3.30.70.270:FF:000001">
    <property type="entry name" value="Diguanylate cyclase domain protein"/>
    <property type="match status" value="1"/>
</dbReference>
<feature type="domain" description="EAL" evidence="6">
    <location>
        <begin position="433"/>
        <end position="687"/>
    </location>
</feature>
<dbReference type="InterPro" id="IPR043128">
    <property type="entry name" value="Rev_trsase/Diguanyl_cyclase"/>
</dbReference>
<dbReference type="RefSeq" id="WP_126159013.1">
    <property type="nucleotide sequence ID" value="NZ_RQXW01000010.1"/>
</dbReference>
<dbReference type="PANTHER" id="PTHR44757">
    <property type="entry name" value="DIGUANYLATE CYCLASE DGCP"/>
    <property type="match status" value="1"/>
</dbReference>
<dbReference type="InterPro" id="IPR003660">
    <property type="entry name" value="HAMP_dom"/>
</dbReference>
<dbReference type="PANTHER" id="PTHR44757:SF2">
    <property type="entry name" value="BIOFILM ARCHITECTURE MAINTENANCE PROTEIN MBAA"/>
    <property type="match status" value="1"/>
</dbReference>
<dbReference type="SUPFAM" id="SSF55073">
    <property type="entry name" value="Nucleotide cyclase"/>
    <property type="match status" value="1"/>
</dbReference>
<dbReference type="Pfam" id="PF00990">
    <property type="entry name" value="GGDEF"/>
    <property type="match status" value="1"/>
</dbReference>
<comment type="cofactor">
    <cofactor evidence="1">
        <name>Mg(2+)</name>
        <dbReference type="ChEBI" id="CHEBI:18420"/>
    </cofactor>
</comment>
<dbReference type="GO" id="GO:0071732">
    <property type="term" value="P:cellular response to nitric oxide"/>
    <property type="evidence" value="ECO:0007669"/>
    <property type="project" value="UniProtKB-ARBA"/>
</dbReference>
<dbReference type="SUPFAM" id="SSF158472">
    <property type="entry name" value="HAMP domain-like"/>
    <property type="match status" value="1"/>
</dbReference>
<evidence type="ECO:0000256" key="2">
    <source>
        <dbReference type="ARBA" id="ARBA00012282"/>
    </source>
</evidence>
<keyword evidence="5" id="KW-0812">Transmembrane</keyword>
<comment type="catalytic activity">
    <reaction evidence="4">
        <text>3',3'-c-di-GMP + H2O = 5'-phosphoguanylyl(3'-&gt;5')guanosine + H(+)</text>
        <dbReference type="Rhea" id="RHEA:24902"/>
        <dbReference type="ChEBI" id="CHEBI:15377"/>
        <dbReference type="ChEBI" id="CHEBI:15378"/>
        <dbReference type="ChEBI" id="CHEBI:58754"/>
        <dbReference type="ChEBI" id="CHEBI:58805"/>
        <dbReference type="EC" id="3.1.4.52"/>
    </reaction>
    <physiologicalReaction direction="left-to-right" evidence="4">
        <dbReference type="Rhea" id="RHEA:24903"/>
    </physiologicalReaction>
</comment>
<dbReference type="CDD" id="cd01949">
    <property type="entry name" value="GGDEF"/>
    <property type="match status" value="1"/>
</dbReference>
<dbReference type="InterPro" id="IPR000160">
    <property type="entry name" value="GGDEF_dom"/>
</dbReference>
<dbReference type="Pfam" id="PF17152">
    <property type="entry name" value="CHASE8"/>
    <property type="match status" value="1"/>
</dbReference>
<name>A0A430KPU1_9GAMM</name>
<dbReference type="Pfam" id="PF00563">
    <property type="entry name" value="EAL"/>
    <property type="match status" value="1"/>
</dbReference>
<dbReference type="SMART" id="SM00267">
    <property type="entry name" value="GGDEF"/>
    <property type="match status" value="1"/>
</dbReference>
<proteinExistence type="predicted"/>
<dbReference type="InterPro" id="IPR035919">
    <property type="entry name" value="EAL_sf"/>
</dbReference>
<dbReference type="Gene3D" id="3.20.20.450">
    <property type="entry name" value="EAL domain"/>
    <property type="match status" value="1"/>
</dbReference>
<dbReference type="Gene3D" id="6.10.340.10">
    <property type="match status" value="1"/>
</dbReference>
<dbReference type="PROSITE" id="PS50883">
    <property type="entry name" value="EAL"/>
    <property type="match status" value="1"/>
</dbReference>
<keyword evidence="5" id="KW-1133">Transmembrane helix</keyword>
<organism evidence="9 10">
    <name type="scientific">Amphritea opalescens</name>
    <dbReference type="NCBI Taxonomy" id="2490544"/>
    <lineage>
        <taxon>Bacteria</taxon>
        <taxon>Pseudomonadati</taxon>
        <taxon>Pseudomonadota</taxon>
        <taxon>Gammaproteobacteria</taxon>
        <taxon>Oceanospirillales</taxon>
        <taxon>Oceanospirillaceae</taxon>
        <taxon>Amphritea</taxon>
    </lineage>
</organism>
<keyword evidence="3" id="KW-0973">c-di-GMP</keyword>
<evidence type="ECO:0000259" key="8">
    <source>
        <dbReference type="PROSITE" id="PS50887"/>
    </source>
</evidence>
<evidence type="ECO:0000313" key="9">
    <source>
        <dbReference type="EMBL" id="RTE65486.1"/>
    </source>
</evidence>
<dbReference type="FunFam" id="3.20.20.450:FF:000001">
    <property type="entry name" value="Cyclic di-GMP phosphodiesterase yahA"/>
    <property type="match status" value="1"/>
</dbReference>
<dbReference type="CDD" id="cd06225">
    <property type="entry name" value="HAMP"/>
    <property type="match status" value="1"/>
</dbReference>
<dbReference type="GO" id="GO:0007165">
    <property type="term" value="P:signal transduction"/>
    <property type="evidence" value="ECO:0007669"/>
    <property type="project" value="InterPro"/>
</dbReference>
<dbReference type="InterPro" id="IPR033417">
    <property type="entry name" value="CHASE8"/>
</dbReference>
<dbReference type="Gene3D" id="3.30.70.270">
    <property type="match status" value="1"/>
</dbReference>
<evidence type="ECO:0000256" key="4">
    <source>
        <dbReference type="ARBA" id="ARBA00051114"/>
    </source>
</evidence>
<evidence type="ECO:0000313" key="10">
    <source>
        <dbReference type="Proteomes" id="UP000283087"/>
    </source>
</evidence>
<dbReference type="GO" id="GO:0016020">
    <property type="term" value="C:membrane"/>
    <property type="evidence" value="ECO:0007669"/>
    <property type="project" value="InterPro"/>
</dbReference>
<dbReference type="SUPFAM" id="SSF141868">
    <property type="entry name" value="EAL domain-like"/>
    <property type="match status" value="1"/>
</dbReference>
<dbReference type="SMART" id="SM00304">
    <property type="entry name" value="HAMP"/>
    <property type="match status" value="1"/>
</dbReference>
<dbReference type="SMART" id="SM00052">
    <property type="entry name" value="EAL"/>
    <property type="match status" value="1"/>
</dbReference>
<dbReference type="GO" id="GO:0071111">
    <property type="term" value="F:cyclic-guanylate-specific phosphodiesterase activity"/>
    <property type="evidence" value="ECO:0007669"/>
    <property type="project" value="UniProtKB-EC"/>
</dbReference>
<reference evidence="9 10" key="1">
    <citation type="submission" date="2018-11" db="EMBL/GenBank/DDBJ databases">
        <title>The draft genome sequence of Amphritea opalescens ANRC-JH13T.</title>
        <authorList>
            <person name="Fang Z."/>
            <person name="Zhang Y."/>
            <person name="Han X."/>
        </authorList>
    </citation>
    <scope>NUCLEOTIDE SEQUENCE [LARGE SCALE GENOMIC DNA]</scope>
    <source>
        <strain evidence="9 10">ANRC-JH13</strain>
    </source>
</reference>
<evidence type="ECO:0000256" key="5">
    <source>
        <dbReference type="SAM" id="Phobius"/>
    </source>
</evidence>
<sequence>MPLFKSLPLRKKMILLFLLISSTVLTLATTGFAINDWHDSRLQVTENLRSQADIISHNAIAALTFEDPESVRITLESLENVRNIVLAVVYDADKHIFAQYSPKGYSAPPLPDSLEGELNRTLYVIRPVKVDQETIGFTLLLSDLSYLKKRQIDQISIAFVVFLLSLIVALVLSSVAQNIITRPITQLASTARKITRTQNYQLRVRNRSRDEIGSLAADFNQMIEQIQTRDNELQDASQLLEKKVKDRTAELLRLTEQLEHQAFHDNLTGLPNRSTFDNQLNAAINYACRQGEQLTVMFLDLDRFKDINDTLGHDMGDQLLIELSSRLKNSLRASDTLARLGGDEFAILTVNTSQHHATNIAAKLVDEIKKPVIIGDLNLQVTTSIGISIYPQDGTDATTIVKHADTAMYSAKAAGRNQFNFFDKQMNIHSERRIQLAQKLRHAIDNNLFQVYYQPKWCTRRSVMVGVEALIRWFDTEEGAISPEEFIPLAEDQGLIGQIDQWVMNQSCRDILQLHQQFGHKLQLSVNFSPAHFIRHDLYNRIADVLTQTGFPGTSLDIEMTETVMAAENDSLLKQLDQIRTLGIEISIDDFGIAYSSLSRLKRLPLNTLKIDRSFIRDIGRDHDDEIIVKTIIDMAHNLNLKVVAEGVETQEQLTFVTQYNCDQVQGFLFSPPLPLEKISALMQAQASAQLNEP</sequence>
<feature type="domain" description="GGDEF" evidence="8">
    <location>
        <begin position="292"/>
        <end position="424"/>
    </location>
</feature>
<feature type="transmembrane region" description="Helical" evidence="5">
    <location>
        <begin position="155"/>
        <end position="176"/>
    </location>
</feature>
<accession>A0A430KPU1</accession>
<dbReference type="EMBL" id="RQXW01000010">
    <property type="protein sequence ID" value="RTE65486.1"/>
    <property type="molecule type" value="Genomic_DNA"/>
</dbReference>
<dbReference type="InterPro" id="IPR029787">
    <property type="entry name" value="Nucleotide_cyclase"/>
</dbReference>
<dbReference type="InterPro" id="IPR052155">
    <property type="entry name" value="Biofilm_reg_signaling"/>
</dbReference>
<comment type="caution">
    <text evidence="9">The sequence shown here is derived from an EMBL/GenBank/DDBJ whole genome shotgun (WGS) entry which is preliminary data.</text>
</comment>
<dbReference type="PROSITE" id="PS50887">
    <property type="entry name" value="GGDEF"/>
    <property type="match status" value="1"/>
</dbReference>
<evidence type="ECO:0000259" key="7">
    <source>
        <dbReference type="PROSITE" id="PS50885"/>
    </source>
</evidence>
<dbReference type="PROSITE" id="PS50885">
    <property type="entry name" value="HAMP"/>
    <property type="match status" value="1"/>
</dbReference>
<evidence type="ECO:0000259" key="6">
    <source>
        <dbReference type="PROSITE" id="PS50883"/>
    </source>
</evidence>
<dbReference type="InterPro" id="IPR001633">
    <property type="entry name" value="EAL_dom"/>
</dbReference>
<dbReference type="Pfam" id="PF00672">
    <property type="entry name" value="HAMP"/>
    <property type="match status" value="1"/>
</dbReference>
<dbReference type="AlphaFoldDB" id="A0A430KPU1"/>
<protein>
    <recommendedName>
        <fullName evidence="2">cyclic-guanylate-specific phosphodiesterase</fullName>
        <ecNumber evidence="2">3.1.4.52</ecNumber>
    </recommendedName>
</protein>
<dbReference type="OrthoDB" id="6168558at2"/>
<evidence type="ECO:0000256" key="3">
    <source>
        <dbReference type="ARBA" id="ARBA00022636"/>
    </source>
</evidence>
<dbReference type="NCBIfam" id="TIGR00254">
    <property type="entry name" value="GGDEF"/>
    <property type="match status" value="1"/>
</dbReference>
<evidence type="ECO:0000256" key="1">
    <source>
        <dbReference type="ARBA" id="ARBA00001946"/>
    </source>
</evidence>
<feature type="domain" description="HAMP" evidence="7">
    <location>
        <begin position="178"/>
        <end position="231"/>
    </location>
</feature>
<keyword evidence="5" id="KW-0472">Membrane</keyword>
<dbReference type="CDD" id="cd01948">
    <property type="entry name" value="EAL"/>
    <property type="match status" value="1"/>
</dbReference>
<dbReference type="EC" id="3.1.4.52" evidence="2"/>
<keyword evidence="10" id="KW-1185">Reference proteome</keyword>
<gene>
    <name evidence="9" type="ORF">EH243_12545</name>
</gene>
<dbReference type="Proteomes" id="UP000283087">
    <property type="component" value="Unassembled WGS sequence"/>
</dbReference>